<name>Q1QG93_NITHX</name>
<geneLocation type="plasmid" evidence="2">
    <name>pNITHX1</name>
</geneLocation>
<organism evidence="1 2">
    <name type="scientific">Nitrobacter hamburgensis (strain DSM 10229 / NCIMB 13809 / X14)</name>
    <dbReference type="NCBI Taxonomy" id="323097"/>
    <lineage>
        <taxon>Bacteria</taxon>
        <taxon>Pseudomonadati</taxon>
        <taxon>Pseudomonadota</taxon>
        <taxon>Alphaproteobacteria</taxon>
        <taxon>Hyphomicrobiales</taxon>
        <taxon>Nitrobacteraceae</taxon>
        <taxon>Nitrobacter</taxon>
    </lineage>
</organism>
<dbReference type="KEGG" id="nha:Nham_4109"/>
<protein>
    <submittedName>
        <fullName evidence="1">Uncharacterized protein</fullName>
    </submittedName>
</protein>
<reference evidence="2" key="1">
    <citation type="submission" date="2006-03" db="EMBL/GenBank/DDBJ databases">
        <title>Complete sequence of plasmid 1 of Nitrobacter hamburgensis X14.</title>
        <authorList>
            <consortium name="US DOE Joint Genome Institute"/>
            <person name="Copeland A."/>
            <person name="Lucas S."/>
            <person name="Lapidus A."/>
            <person name="Barry K."/>
            <person name="Detter J.C."/>
            <person name="Glavina del Rio T."/>
            <person name="Hammon N."/>
            <person name="Israni S."/>
            <person name="Dalin E."/>
            <person name="Tice H."/>
            <person name="Pitluck S."/>
            <person name="Chain P."/>
            <person name="Malfatti S."/>
            <person name="Shin M."/>
            <person name="Vergez L."/>
            <person name="Schmutz J."/>
            <person name="Larimer F."/>
            <person name="Land M."/>
            <person name="Hauser L."/>
            <person name="Kyrpides N."/>
            <person name="Ivanova N."/>
            <person name="Ward B."/>
            <person name="Arp D."/>
            <person name="Klotz M."/>
            <person name="Stein L."/>
            <person name="O'Mullan G."/>
            <person name="Starkenburg S."/>
            <person name="Sayavedra L."/>
            <person name="Poret-Peterson A.T."/>
            <person name="Gentry M.E."/>
            <person name="Bruce D."/>
            <person name="Richardson P."/>
        </authorList>
    </citation>
    <scope>NUCLEOTIDE SEQUENCE [LARGE SCALE GENOMIC DNA]</scope>
    <source>
        <strain evidence="2">DSM 10229 / NCIMB 13809 / X14</strain>
        <plasmid evidence="2">Plasmid pNITHX1</plasmid>
    </source>
</reference>
<accession>Q1QG93</accession>
<keyword evidence="2" id="KW-1185">Reference proteome</keyword>
<dbReference type="Proteomes" id="UP000001953">
    <property type="component" value="Plasmid 1"/>
</dbReference>
<dbReference type="EMBL" id="CP000320">
    <property type="protein sequence ID" value="ABE64754.1"/>
    <property type="molecule type" value="Genomic_DNA"/>
</dbReference>
<dbReference type="AlphaFoldDB" id="Q1QG93"/>
<dbReference type="HOGENOM" id="CLU_2509291_0_0_5"/>
<sequence>MTRAEFKWTEWAYLPPSTRLAPNDVQALEALAAGKELHRPDRVHSPQNVFHRDEPYSAVSRDRPAACRFQEFDLRVWLRTAHQKT</sequence>
<gene>
    <name evidence="1" type="ordered locus">Nham_4109</name>
</gene>
<proteinExistence type="predicted"/>
<dbReference type="RefSeq" id="WP_011504982.1">
    <property type="nucleotide sequence ID" value="NC_007959.1"/>
</dbReference>
<evidence type="ECO:0000313" key="2">
    <source>
        <dbReference type="Proteomes" id="UP000001953"/>
    </source>
</evidence>
<keyword evidence="1" id="KW-0614">Plasmid</keyword>
<evidence type="ECO:0000313" key="1">
    <source>
        <dbReference type="EMBL" id="ABE64754.1"/>
    </source>
</evidence>